<keyword evidence="4 5" id="KW-0732">Signal</keyword>
<evidence type="ECO:0000256" key="4">
    <source>
        <dbReference type="ARBA" id="ARBA00022729"/>
    </source>
</evidence>
<evidence type="ECO:0000256" key="1">
    <source>
        <dbReference type="ARBA" id="ARBA00004196"/>
    </source>
</evidence>
<reference evidence="6 7" key="1">
    <citation type="submission" date="2024-09" db="EMBL/GenBank/DDBJ databases">
        <authorList>
            <person name="Sun Q."/>
            <person name="Mori K."/>
        </authorList>
    </citation>
    <scope>NUCLEOTIDE SEQUENCE [LARGE SCALE GENOMIC DNA]</scope>
    <source>
        <strain evidence="6 7">CICC 10874</strain>
    </source>
</reference>
<evidence type="ECO:0000256" key="2">
    <source>
        <dbReference type="ARBA" id="ARBA00008520"/>
    </source>
</evidence>
<dbReference type="Gene3D" id="3.40.190.10">
    <property type="entry name" value="Periplasmic binding protein-like II"/>
    <property type="match status" value="1"/>
</dbReference>
<evidence type="ECO:0000313" key="7">
    <source>
        <dbReference type="Proteomes" id="UP001589793"/>
    </source>
</evidence>
<dbReference type="Proteomes" id="UP001589793">
    <property type="component" value="Unassembled WGS sequence"/>
</dbReference>
<dbReference type="PROSITE" id="PS51257">
    <property type="entry name" value="PROKAR_LIPOPROTEIN"/>
    <property type="match status" value="1"/>
</dbReference>
<keyword evidence="7" id="KW-1185">Reference proteome</keyword>
<keyword evidence="3" id="KW-0813">Transport</keyword>
<feature type="chain" id="PRO_5047380800" evidence="5">
    <location>
        <begin position="27"/>
        <end position="431"/>
    </location>
</feature>
<protein>
    <submittedName>
        <fullName evidence="6">Extracellular solute-binding protein</fullName>
    </submittedName>
</protein>
<gene>
    <name evidence="6" type="ORF">ACFFF6_12160</name>
</gene>
<comment type="similarity">
    <text evidence="2">Belongs to the bacterial solute-binding protein 1 family.</text>
</comment>
<proteinExistence type="inferred from homology"/>
<dbReference type="EMBL" id="JBHLSV010000014">
    <property type="protein sequence ID" value="MFC0674712.1"/>
    <property type="molecule type" value="Genomic_DNA"/>
</dbReference>
<dbReference type="PANTHER" id="PTHR43649">
    <property type="entry name" value="ARABINOSE-BINDING PROTEIN-RELATED"/>
    <property type="match status" value="1"/>
</dbReference>
<sequence>MFRTPISRRRLGALGLTALAAGGALSACSGSSKDGAVTWATWGSPEDLKSYDRFQEAFAENHPEVPLDFQPTASYDEYHSKLLTQLSSGKAPDVFYVGDDYIASFIRNDVLLPVDDLIAGEGSPIAKDDFAASLLEVSSKDGVLYGLPNDVNPDTLWYDKEALAAAGVTEDPATLAENDAWTTDAYFDMTAKLAAAGLTGAVYYNYWATHGSFMTAEGGKVYDEAGAYVAHEDPLSIQAMDRYAERFVSKELVLAEDLPEGSGPTSMLVTHKLGFFAAGRYTIASLEGAGVNMDSYDIVRWPTPDGKAAPTGVAASYLAINKKAADPEAAFTFFSEFLSAEGQRLRLETTGTAVPSITGADDLVTDAGFPAHAQTMLDMRDIGFSNFPTEAAVPGLSAKISVDLMNPLYQGKADAATTLQKVADLVAEETA</sequence>
<feature type="signal peptide" evidence="5">
    <location>
        <begin position="1"/>
        <end position="26"/>
    </location>
</feature>
<evidence type="ECO:0000313" key="6">
    <source>
        <dbReference type="EMBL" id="MFC0674712.1"/>
    </source>
</evidence>
<dbReference type="PANTHER" id="PTHR43649:SF31">
    <property type="entry name" value="SN-GLYCEROL-3-PHOSPHATE-BINDING PERIPLASMIC PROTEIN UGPB"/>
    <property type="match status" value="1"/>
</dbReference>
<evidence type="ECO:0000256" key="5">
    <source>
        <dbReference type="SAM" id="SignalP"/>
    </source>
</evidence>
<organism evidence="6 7">
    <name type="scientific">Brachybacterium hainanense</name>
    <dbReference type="NCBI Taxonomy" id="1541174"/>
    <lineage>
        <taxon>Bacteria</taxon>
        <taxon>Bacillati</taxon>
        <taxon>Actinomycetota</taxon>
        <taxon>Actinomycetes</taxon>
        <taxon>Micrococcales</taxon>
        <taxon>Dermabacteraceae</taxon>
        <taxon>Brachybacterium</taxon>
    </lineage>
</organism>
<name>A0ABV6RED4_9MICO</name>
<comment type="subcellular location">
    <subcellularLocation>
        <location evidence="1">Cell envelope</location>
    </subcellularLocation>
</comment>
<dbReference type="Pfam" id="PF01547">
    <property type="entry name" value="SBP_bac_1"/>
    <property type="match status" value="1"/>
</dbReference>
<accession>A0ABV6RED4</accession>
<dbReference type="SUPFAM" id="SSF53850">
    <property type="entry name" value="Periplasmic binding protein-like II"/>
    <property type="match status" value="1"/>
</dbReference>
<comment type="caution">
    <text evidence="6">The sequence shown here is derived from an EMBL/GenBank/DDBJ whole genome shotgun (WGS) entry which is preliminary data.</text>
</comment>
<dbReference type="InterPro" id="IPR006059">
    <property type="entry name" value="SBP"/>
</dbReference>
<evidence type="ECO:0000256" key="3">
    <source>
        <dbReference type="ARBA" id="ARBA00022448"/>
    </source>
</evidence>
<dbReference type="InterPro" id="IPR050490">
    <property type="entry name" value="Bact_solute-bd_prot1"/>
</dbReference>
<dbReference type="RefSeq" id="WP_376981058.1">
    <property type="nucleotide sequence ID" value="NZ_JBHLSV010000014.1"/>
</dbReference>